<feature type="region of interest" description="Disordered" evidence="1">
    <location>
        <begin position="160"/>
        <end position="264"/>
    </location>
</feature>
<feature type="compositionally biased region" description="Basic and acidic residues" evidence="1">
    <location>
        <begin position="171"/>
        <end position="190"/>
    </location>
</feature>
<protein>
    <recommendedName>
        <fullName evidence="5">Transmembrane protein</fullName>
    </recommendedName>
</protein>
<feature type="compositionally biased region" description="Basic and acidic residues" evidence="1">
    <location>
        <begin position="237"/>
        <end position="251"/>
    </location>
</feature>
<evidence type="ECO:0008006" key="5">
    <source>
        <dbReference type="Google" id="ProtNLM"/>
    </source>
</evidence>
<feature type="region of interest" description="Disordered" evidence="1">
    <location>
        <begin position="614"/>
        <end position="638"/>
    </location>
</feature>
<feature type="compositionally biased region" description="Acidic residues" evidence="1">
    <location>
        <begin position="216"/>
        <end position="236"/>
    </location>
</feature>
<gene>
    <name evidence="3" type="ORF">I3V53_09460</name>
</gene>
<name>A0A8I1BEJ3_STAEP</name>
<reference evidence="3" key="1">
    <citation type="submission" date="2020-11" db="EMBL/GenBank/DDBJ databases">
        <title>Molecular epidemiology and genomic profiles of multidrug-resistant bacteria collected from clinical sources in South Africa.</title>
        <authorList>
            <person name="Asante J."/>
            <person name="Amoako D.G."/>
        </authorList>
    </citation>
    <scope>NUCLEOTIDE SEQUENCE</scope>
    <source>
        <strain evidence="3">C68</strain>
    </source>
</reference>
<evidence type="ECO:0000313" key="4">
    <source>
        <dbReference type="Proteomes" id="UP000622362"/>
    </source>
</evidence>
<keyword evidence="2" id="KW-1133">Transmembrane helix</keyword>
<evidence type="ECO:0000256" key="2">
    <source>
        <dbReference type="SAM" id="Phobius"/>
    </source>
</evidence>
<feature type="region of interest" description="Disordered" evidence="1">
    <location>
        <begin position="547"/>
        <end position="586"/>
    </location>
</feature>
<keyword evidence="2" id="KW-0812">Transmembrane</keyword>
<dbReference type="AlphaFoldDB" id="A0A8I1BEJ3"/>
<comment type="caution">
    <text evidence="3">The sequence shown here is derived from an EMBL/GenBank/DDBJ whole genome shotgun (WGS) entry which is preliminary data.</text>
</comment>
<feature type="transmembrane region" description="Helical" evidence="2">
    <location>
        <begin position="647"/>
        <end position="667"/>
    </location>
</feature>
<evidence type="ECO:0000256" key="1">
    <source>
        <dbReference type="SAM" id="MobiDB-lite"/>
    </source>
</evidence>
<proteinExistence type="predicted"/>
<feature type="compositionally biased region" description="Polar residues" evidence="1">
    <location>
        <begin position="252"/>
        <end position="264"/>
    </location>
</feature>
<dbReference type="EMBL" id="JADPYN010000020">
    <property type="protein sequence ID" value="MBF9304299.1"/>
    <property type="molecule type" value="Genomic_DNA"/>
</dbReference>
<dbReference type="RefSeq" id="WP_002502774.1">
    <property type="nucleotide sequence ID" value="NZ_CAXOHX010000020.1"/>
</dbReference>
<dbReference type="Proteomes" id="UP000622362">
    <property type="component" value="Unassembled WGS sequence"/>
</dbReference>
<evidence type="ECO:0000313" key="3">
    <source>
        <dbReference type="EMBL" id="MBF9304299.1"/>
    </source>
</evidence>
<keyword evidence="2" id="KW-0472">Membrane</keyword>
<organism evidence="3 4">
    <name type="scientific">Staphylococcus epidermidis</name>
    <dbReference type="NCBI Taxonomy" id="1282"/>
    <lineage>
        <taxon>Bacteria</taxon>
        <taxon>Bacillati</taxon>
        <taxon>Bacillota</taxon>
        <taxon>Bacilli</taxon>
        <taxon>Bacillales</taxon>
        <taxon>Staphylococcaceae</taxon>
        <taxon>Staphylococcus</taxon>
    </lineage>
</organism>
<accession>A0A8I1BEJ3</accession>
<sequence>MLIGKILNITNDKQLDMLKIKYQKEYSLEKIDDFVKSILSTAKAIKDEENKDINFSIKLIILDSETKAIRFDTKPNESININAKLPDNTTLKSLLLEEIELQRYDFEGKDKNFDEEKEKFLKDFDESYDGKVSRELDEKSFGKVPWYKKLSNTLFKENKKKDKQIQYPQSHVRDVFREESDVSKNKKEENPIISQNTESDEKLEDEINANESKEESNEETDNIEESEDTEEETDNLEDNKGFKNNEPERESTQNTSESINDNSNFYQLPLKIPEYKEQKPTMRHSDDPFEQKQNEYIYDRLLNKESYKSSLYEELGHRLEYQFVVYVGNKKKHIDEIVASNEMTQEEFDNQTQEITNSIQQDTEQQINQFETTQQENLEQFTNQQDKDLNRFKDKQQDDLKQYQSDLYRDKQDYLKKVNEEQEMRISNEQIRLVESNNHRLNNIVAQEEQEYDFKIKEALNEDCKQLIDEIDEKLFEFDDKTYRQLLHKRETWKEEIRQAKQLEIQEEQAKNEKLKIQKHIKDQEAIIAQQKQEEQEIERIKEEKEKLAEKNKESELQLELARTKNEKERLAQEDRRISDSEKQTSLREQELFQAKQKSSNFNEVLMAQVMNSNKKETPTSQLPEPSKSSKKTNQTNTNESSIMKTIGIFLISAVVLIGIFLGGFFADHYFHFLNCLPITTNHLQLIEPPFQLLK</sequence>